<evidence type="ECO:0000313" key="1">
    <source>
        <dbReference type="EMBL" id="MEM5531310.1"/>
    </source>
</evidence>
<dbReference type="Pfam" id="PF14136">
    <property type="entry name" value="DUF4303"/>
    <property type="match status" value="1"/>
</dbReference>
<dbReference type="InterPro" id="IPR025409">
    <property type="entry name" value="DUF4303"/>
</dbReference>
<keyword evidence="2" id="KW-1185">Reference proteome</keyword>
<dbReference type="Proteomes" id="UP001457661">
    <property type="component" value="Unassembled WGS sequence"/>
</dbReference>
<organism evidence="1 2">
    <name type="scientific">Pseudoalteromonas arctica</name>
    <dbReference type="NCBI Taxonomy" id="394751"/>
    <lineage>
        <taxon>Bacteria</taxon>
        <taxon>Pseudomonadati</taxon>
        <taxon>Pseudomonadota</taxon>
        <taxon>Gammaproteobacteria</taxon>
        <taxon>Alteromonadales</taxon>
        <taxon>Pseudoalteromonadaceae</taxon>
        <taxon>Pseudoalteromonas</taxon>
    </lineage>
</organism>
<evidence type="ECO:0000313" key="2">
    <source>
        <dbReference type="Proteomes" id="UP001457661"/>
    </source>
</evidence>
<comment type="caution">
    <text evidence="1">The sequence shown here is derived from an EMBL/GenBank/DDBJ whole genome shotgun (WGS) entry which is preliminary data.</text>
</comment>
<reference evidence="1 2" key="1">
    <citation type="submission" date="2024-03" db="EMBL/GenBank/DDBJ databases">
        <title>Community enrichment and isolation of bacterial strains for fucoidan degradation.</title>
        <authorList>
            <person name="Sichert A."/>
        </authorList>
    </citation>
    <scope>NUCLEOTIDE SEQUENCE [LARGE SCALE GENOMIC DNA]</scope>
    <source>
        <strain evidence="1 2">AS26</strain>
    </source>
</reference>
<gene>
    <name evidence="1" type="ORF">WNY57_02580</name>
</gene>
<sequence length="174" mass="19870">MDMPLLRKKIESAIKDCCLELKANHGQSNFYSFALYSDSEAASVAPSANTKDYLNELISDDPSDATYYKWSPGEWQFEGVGAKHFNEISKELFFLSSKANSSSEKSKHRNIIFNCIVEELINVHQSGFFNSFAQNPIIVFSVIGNEDIKEEVRWISELNSIEEAEEFESWIYTL</sequence>
<dbReference type="EMBL" id="JBBMQX010000001">
    <property type="protein sequence ID" value="MEM5531310.1"/>
    <property type="molecule type" value="Genomic_DNA"/>
</dbReference>
<protein>
    <submittedName>
        <fullName evidence="1">DUF4303 domain-containing protein</fullName>
    </submittedName>
</protein>
<dbReference type="RefSeq" id="WP_342879051.1">
    <property type="nucleotide sequence ID" value="NZ_JBBMQX010000001.1"/>
</dbReference>
<proteinExistence type="predicted"/>
<name>A0ABU9TC74_9GAMM</name>
<accession>A0ABU9TC74</accession>